<proteinExistence type="inferred from homology"/>
<dbReference type="Gene3D" id="3.60.15.10">
    <property type="entry name" value="Ribonuclease Z/Hydroxyacylglutathione hydrolase-like"/>
    <property type="match status" value="1"/>
</dbReference>
<reference evidence="6" key="1">
    <citation type="submission" date="2021-01" db="EMBL/GenBank/DDBJ databases">
        <title>Whole genome shotgun sequence of Virgisporangium ochraceum NBRC 16418.</title>
        <authorList>
            <person name="Komaki H."/>
            <person name="Tamura T."/>
        </authorList>
    </citation>
    <scope>NUCLEOTIDE SEQUENCE</scope>
    <source>
        <strain evidence="6">NBRC 16418</strain>
    </source>
</reference>
<keyword evidence="4" id="KW-0862">Zinc</keyword>
<evidence type="ECO:0000256" key="4">
    <source>
        <dbReference type="ARBA" id="ARBA00022833"/>
    </source>
</evidence>
<evidence type="ECO:0000313" key="7">
    <source>
        <dbReference type="Proteomes" id="UP000635606"/>
    </source>
</evidence>
<dbReference type="GO" id="GO:0046872">
    <property type="term" value="F:metal ion binding"/>
    <property type="evidence" value="ECO:0007669"/>
    <property type="project" value="UniProtKB-KW"/>
</dbReference>
<evidence type="ECO:0000313" key="6">
    <source>
        <dbReference type="EMBL" id="GIJ71825.1"/>
    </source>
</evidence>
<name>A0A8J4A1X8_9ACTN</name>
<evidence type="ECO:0000256" key="1">
    <source>
        <dbReference type="ARBA" id="ARBA00007749"/>
    </source>
</evidence>
<keyword evidence="3" id="KW-0378">Hydrolase</keyword>
<gene>
    <name evidence="6" type="ORF">Voc01_067420</name>
</gene>
<dbReference type="Proteomes" id="UP000635606">
    <property type="component" value="Unassembled WGS sequence"/>
</dbReference>
<evidence type="ECO:0000256" key="3">
    <source>
        <dbReference type="ARBA" id="ARBA00022801"/>
    </source>
</evidence>
<dbReference type="SMART" id="SM00849">
    <property type="entry name" value="Lactamase_B"/>
    <property type="match status" value="1"/>
</dbReference>
<dbReference type="EMBL" id="BOPH01000091">
    <property type="protein sequence ID" value="GIJ71825.1"/>
    <property type="molecule type" value="Genomic_DNA"/>
</dbReference>
<dbReference type="SUPFAM" id="SSF56281">
    <property type="entry name" value="Metallo-hydrolase/oxidoreductase"/>
    <property type="match status" value="1"/>
</dbReference>
<evidence type="ECO:0000256" key="2">
    <source>
        <dbReference type="ARBA" id="ARBA00022723"/>
    </source>
</evidence>
<dbReference type="InterPro" id="IPR051013">
    <property type="entry name" value="MBL_superfamily_lactonases"/>
</dbReference>
<feature type="domain" description="Metallo-beta-lactamase" evidence="5">
    <location>
        <begin position="58"/>
        <end position="251"/>
    </location>
</feature>
<evidence type="ECO:0000259" key="5">
    <source>
        <dbReference type="SMART" id="SM00849"/>
    </source>
</evidence>
<comment type="caution">
    <text evidence="6">The sequence shown here is derived from an EMBL/GenBank/DDBJ whole genome shotgun (WGS) entry which is preliminary data.</text>
</comment>
<dbReference type="PANTHER" id="PTHR42978:SF6">
    <property type="entry name" value="QUORUM-QUENCHING LACTONASE YTNP-RELATED"/>
    <property type="match status" value="1"/>
</dbReference>
<keyword evidence="2" id="KW-0479">Metal-binding</keyword>
<keyword evidence="7" id="KW-1185">Reference proteome</keyword>
<dbReference type="GO" id="GO:0016787">
    <property type="term" value="F:hydrolase activity"/>
    <property type="evidence" value="ECO:0007669"/>
    <property type="project" value="UniProtKB-KW"/>
</dbReference>
<dbReference type="RefSeq" id="WP_203931690.1">
    <property type="nucleotide sequence ID" value="NZ_BOPH01000091.1"/>
</dbReference>
<accession>A0A8J4A1X8</accession>
<comment type="similarity">
    <text evidence="1">Belongs to the metallo-beta-lactamase superfamily.</text>
</comment>
<dbReference type="PANTHER" id="PTHR42978">
    <property type="entry name" value="QUORUM-QUENCHING LACTONASE YTNP-RELATED-RELATED"/>
    <property type="match status" value="1"/>
</dbReference>
<dbReference type="InterPro" id="IPR001279">
    <property type="entry name" value="Metallo-B-lactamas"/>
</dbReference>
<protein>
    <submittedName>
        <fullName evidence="6">MBL fold metallo-hydrolase</fullName>
    </submittedName>
</protein>
<dbReference type="Pfam" id="PF00753">
    <property type="entry name" value="Lactamase_B"/>
    <property type="match status" value="1"/>
</dbReference>
<dbReference type="AlphaFoldDB" id="A0A8J4A1X8"/>
<organism evidence="6 7">
    <name type="scientific">Virgisporangium ochraceum</name>
    <dbReference type="NCBI Taxonomy" id="65505"/>
    <lineage>
        <taxon>Bacteria</taxon>
        <taxon>Bacillati</taxon>
        <taxon>Actinomycetota</taxon>
        <taxon>Actinomycetes</taxon>
        <taxon>Micromonosporales</taxon>
        <taxon>Micromonosporaceae</taxon>
        <taxon>Virgisporangium</taxon>
    </lineage>
</organism>
<sequence>MAPVTRRVGPVEVTALTDAVGPFFSPRAEAFPDATAAQWDAADRLDPLSVHDGEWRLRFRCFALRTAEGRTILVDAGIGSATAPARAWAPVPGSLPAELAAAGIAPADVDTVILTHLHTDHVGWAVEAGTPYFGNATYLVPRADIEAFATLNPALDGELLAPLRQTGQLSTVDGDRDVAPHVRIVATPGHTPGHQSVLLADTMLFTGDLLVHAVQLVDPALPYAHEVDAEEARRTRMARLAAHTGVLATPHLGEPFTPWPLS</sequence>
<dbReference type="InterPro" id="IPR036866">
    <property type="entry name" value="RibonucZ/Hydroxyglut_hydro"/>
</dbReference>